<keyword evidence="1" id="KW-0430">Lectin</keyword>
<feature type="chain" id="PRO_5005340277" description="Short-chain collagen C4-like" evidence="3">
    <location>
        <begin position="19"/>
        <end position="295"/>
    </location>
</feature>
<dbReference type="InterPro" id="IPR008160">
    <property type="entry name" value="Collagen"/>
</dbReference>
<dbReference type="InParanoid" id="C3Z063"/>
<dbReference type="AlphaFoldDB" id="C3Z063"/>
<dbReference type="EMBL" id="GG666567">
    <property type="protein sequence ID" value="EEN54122.1"/>
    <property type="molecule type" value="Genomic_DNA"/>
</dbReference>
<proteinExistence type="predicted"/>
<name>C3Z063_BRAFL</name>
<evidence type="ECO:0000256" key="3">
    <source>
        <dbReference type="SAM" id="SignalP"/>
    </source>
</evidence>
<protein>
    <recommendedName>
        <fullName evidence="5">Short-chain collagen C4-like</fullName>
    </recommendedName>
</protein>
<dbReference type="InterPro" id="IPR051077">
    <property type="entry name" value="Ca-dependent_lectin"/>
</dbReference>
<evidence type="ECO:0000313" key="4">
    <source>
        <dbReference type="EMBL" id="EEN54122.1"/>
    </source>
</evidence>
<dbReference type="PANTHER" id="PTHR24024">
    <property type="entry name" value="PULMONARY SURFACTANT-ASSOCIATED PROTEIN A"/>
    <property type="match status" value="1"/>
</dbReference>
<organism>
    <name type="scientific">Branchiostoma floridae</name>
    <name type="common">Florida lancelet</name>
    <name type="synonym">Amphioxus</name>
    <dbReference type="NCBI Taxonomy" id="7739"/>
    <lineage>
        <taxon>Eukaryota</taxon>
        <taxon>Metazoa</taxon>
        <taxon>Chordata</taxon>
        <taxon>Cephalochordata</taxon>
        <taxon>Leptocardii</taxon>
        <taxon>Amphioxiformes</taxon>
        <taxon>Branchiostomatidae</taxon>
        <taxon>Branchiostoma</taxon>
    </lineage>
</organism>
<dbReference type="PANTHER" id="PTHR24024:SF18">
    <property type="entry name" value="SHORT-CHAIN COLLAGEN C4-LIKE"/>
    <property type="match status" value="1"/>
</dbReference>
<dbReference type="eggNOG" id="ENOG502S5AN">
    <property type="taxonomic scope" value="Eukaryota"/>
</dbReference>
<accession>C3Z063</accession>
<dbReference type="STRING" id="7739.C3Z063"/>
<feature type="compositionally biased region" description="Basic and acidic residues" evidence="2">
    <location>
        <begin position="82"/>
        <end position="93"/>
    </location>
</feature>
<gene>
    <name evidence="4" type="ORF">BRAFLDRAFT_85672</name>
</gene>
<evidence type="ECO:0000256" key="2">
    <source>
        <dbReference type="SAM" id="MobiDB-lite"/>
    </source>
</evidence>
<dbReference type="Pfam" id="PF01391">
    <property type="entry name" value="Collagen"/>
    <property type="match status" value="1"/>
</dbReference>
<sequence>MVALSAMFLSLCMCVAMAVDTEGEEGSCQKQMDNSNVNNITVVAPAGPAGSKGDTGPAGPRGVPGERGEAGRPGKQGPYGAEGEKGEKGDPGQKGDQGAEGFGGGAVYIRWGRTACDEDKQININQGTGTETVYSGRAGGAMYNEAGGGSNYQCLPSDPEWGLHQDGVQGWKSYMYGAEYDLNTDAPYDAASLQNREVPCAACFSLSRRTHLMIPARKLCPQGWTREYHGYLMAGYHGHSSRTEFVCMDGEAEALPGGEGDENGALFYPVEARCGSLPCPPYVEGRELTCVVCTK</sequence>
<evidence type="ECO:0000256" key="1">
    <source>
        <dbReference type="ARBA" id="ARBA00022734"/>
    </source>
</evidence>
<evidence type="ECO:0008006" key="5">
    <source>
        <dbReference type="Google" id="ProtNLM"/>
    </source>
</evidence>
<keyword evidence="3" id="KW-0732">Signal</keyword>
<dbReference type="GO" id="GO:0030246">
    <property type="term" value="F:carbohydrate binding"/>
    <property type="evidence" value="ECO:0007669"/>
    <property type="project" value="UniProtKB-KW"/>
</dbReference>
<feature type="signal peptide" evidence="3">
    <location>
        <begin position="1"/>
        <end position="18"/>
    </location>
</feature>
<feature type="region of interest" description="Disordered" evidence="2">
    <location>
        <begin position="41"/>
        <end position="101"/>
    </location>
</feature>
<reference evidence="4" key="1">
    <citation type="journal article" date="2008" name="Nature">
        <title>The amphioxus genome and the evolution of the chordate karyotype.</title>
        <authorList>
            <consortium name="US DOE Joint Genome Institute (JGI-PGF)"/>
            <person name="Putnam N.H."/>
            <person name="Butts T."/>
            <person name="Ferrier D.E.K."/>
            <person name="Furlong R.F."/>
            <person name="Hellsten U."/>
            <person name="Kawashima T."/>
            <person name="Robinson-Rechavi M."/>
            <person name="Shoguchi E."/>
            <person name="Terry A."/>
            <person name="Yu J.-K."/>
            <person name="Benito-Gutierrez E.L."/>
            <person name="Dubchak I."/>
            <person name="Garcia-Fernandez J."/>
            <person name="Gibson-Brown J.J."/>
            <person name="Grigoriev I.V."/>
            <person name="Horton A.C."/>
            <person name="de Jong P.J."/>
            <person name="Jurka J."/>
            <person name="Kapitonov V.V."/>
            <person name="Kohara Y."/>
            <person name="Kuroki Y."/>
            <person name="Lindquist E."/>
            <person name="Lucas S."/>
            <person name="Osoegawa K."/>
            <person name="Pennacchio L.A."/>
            <person name="Salamov A.A."/>
            <person name="Satou Y."/>
            <person name="Sauka-Spengler T."/>
            <person name="Schmutz J."/>
            <person name="Shin-I T."/>
            <person name="Toyoda A."/>
            <person name="Bronner-Fraser M."/>
            <person name="Fujiyama A."/>
            <person name="Holland L.Z."/>
            <person name="Holland P.W.H."/>
            <person name="Satoh N."/>
            <person name="Rokhsar D.S."/>
        </authorList>
    </citation>
    <scope>NUCLEOTIDE SEQUENCE [LARGE SCALE GENOMIC DNA]</scope>
    <source>
        <strain evidence="4">S238N-H82</strain>
        <tissue evidence="4">Testes</tissue>
    </source>
</reference>